<comment type="caution">
    <text evidence="1">The sequence shown here is derived from an EMBL/GenBank/DDBJ whole genome shotgun (WGS) entry which is preliminary data.</text>
</comment>
<accession>A0ABQ4WI18</accession>
<gene>
    <name evidence="1" type="ORF">Tco_0625894</name>
</gene>
<name>A0ABQ4WI18_9ASTR</name>
<sequence length="357" mass="41492">MDSSSHIRSRKRTRSLAASLGSTSIATDSVIMESLVKKKQKGAILEFKRRHLKNSNFCTYTPYPAIKIRHISAAQHKKRIMINSRSGVSTTTNTLIMDDLNITMEEYIWLEKEKARRRGKVYNWETATYGKIWYDEDVHDLRSVETEFPAIVFDDPFTSEVMPSCKPTISPFNDNKIDFRVSFDESDDEDYTSNNPSFPSPELTVSYFDDLDFFKDLEKEFPAIVYNDALTSKSDFLIEHIVNPQHIDEFNLNDETSLSECDEKEQNVLYFNDLFLFNVIYPDDLKSDTDNDNDKIDIEQPLGDMYQYGVSWGPSEQNYNIGGVFINMEISKCWSLKIPRRLFNTLFAHELNLENHF</sequence>
<reference evidence="1" key="2">
    <citation type="submission" date="2022-01" db="EMBL/GenBank/DDBJ databases">
        <authorList>
            <person name="Yamashiro T."/>
            <person name="Shiraishi A."/>
            <person name="Satake H."/>
            <person name="Nakayama K."/>
        </authorList>
    </citation>
    <scope>NUCLEOTIDE SEQUENCE</scope>
</reference>
<organism evidence="1 2">
    <name type="scientific">Tanacetum coccineum</name>
    <dbReference type="NCBI Taxonomy" id="301880"/>
    <lineage>
        <taxon>Eukaryota</taxon>
        <taxon>Viridiplantae</taxon>
        <taxon>Streptophyta</taxon>
        <taxon>Embryophyta</taxon>
        <taxon>Tracheophyta</taxon>
        <taxon>Spermatophyta</taxon>
        <taxon>Magnoliopsida</taxon>
        <taxon>eudicotyledons</taxon>
        <taxon>Gunneridae</taxon>
        <taxon>Pentapetalae</taxon>
        <taxon>asterids</taxon>
        <taxon>campanulids</taxon>
        <taxon>Asterales</taxon>
        <taxon>Asteraceae</taxon>
        <taxon>Asteroideae</taxon>
        <taxon>Anthemideae</taxon>
        <taxon>Anthemidinae</taxon>
        <taxon>Tanacetum</taxon>
    </lineage>
</organism>
<proteinExistence type="predicted"/>
<protein>
    <submittedName>
        <fullName evidence="1">Uncharacterized protein</fullName>
    </submittedName>
</protein>
<dbReference type="Proteomes" id="UP001151760">
    <property type="component" value="Unassembled WGS sequence"/>
</dbReference>
<keyword evidence="2" id="KW-1185">Reference proteome</keyword>
<evidence type="ECO:0000313" key="2">
    <source>
        <dbReference type="Proteomes" id="UP001151760"/>
    </source>
</evidence>
<evidence type="ECO:0000313" key="1">
    <source>
        <dbReference type="EMBL" id="GJS52532.1"/>
    </source>
</evidence>
<reference evidence="1" key="1">
    <citation type="journal article" date="2022" name="Int. J. Mol. Sci.">
        <title>Draft Genome of Tanacetum Coccineum: Genomic Comparison of Closely Related Tanacetum-Family Plants.</title>
        <authorList>
            <person name="Yamashiro T."/>
            <person name="Shiraishi A."/>
            <person name="Nakayama K."/>
            <person name="Satake H."/>
        </authorList>
    </citation>
    <scope>NUCLEOTIDE SEQUENCE</scope>
</reference>
<dbReference type="EMBL" id="BQNB010008661">
    <property type="protein sequence ID" value="GJS52532.1"/>
    <property type="molecule type" value="Genomic_DNA"/>
</dbReference>